<dbReference type="Proteomes" id="UP000015106">
    <property type="component" value="Chromosome 5"/>
</dbReference>
<dbReference type="EnsemblPlants" id="TuG1812G0500000690.01.T04">
    <property type="protein sequence ID" value="TuG1812G0500000690.01.T04"/>
    <property type="gene ID" value="TuG1812G0500000690.01"/>
</dbReference>
<protein>
    <submittedName>
        <fullName evidence="1">Uncharacterized protein</fullName>
    </submittedName>
</protein>
<dbReference type="EnsemblPlants" id="TuG1812G0500000690.01.T05">
    <property type="protein sequence ID" value="TuG1812G0500000690.01.T05"/>
    <property type="gene ID" value="TuG1812G0500000690.01"/>
</dbReference>
<dbReference type="EnsemblPlants" id="TuG1812G0500000690.01.T03">
    <property type="protein sequence ID" value="TuG1812G0500000690.01.T03"/>
    <property type="gene ID" value="TuG1812G0500000690.01"/>
</dbReference>
<dbReference type="AlphaFoldDB" id="A0A8R7Q8R6"/>
<organism evidence="1 2">
    <name type="scientific">Triticum urartu</name>
    <name type="common">Red wild einkorn</name>
    <name type="synonym">Crithodium urartu</name>
    <dbReference type="NCBI Taxonomy" id="4572"/>
    <lineage>
        <taxon>Eukaryota</taxon>
        <taxon>Viridiplantae</taxon>
        <taxon>Streptophyta</taxon>
        <taxon>Embryophyta</taxon>
        <taxon>Tracheophyta</taxon>
        <taxon>Spermatophyta</taxon>
        <taxon>Magnoliopsida</taxon>
        <taxon>Liliopsida</taxon>
        <taxon>Poales</taxon>
        <taxon>Poaceae</taxon>
        <taxon>BOP clade</taxon>
        <taxon>Pooideae</taxon>
        <taxon>Triticodae</taxon>
        <taxon>Triticeae</taxon>
        <taxon>Triticinae</taxon>
        <taxon>Triticum</taxon>
    </lineage>
</organism>
<sequence>MTLTLAFGDASRTLSISSFPPLHHHPHIAAVFPCGGGPVAPMLSPSCRRRHFLFVPRRPLRSSLPSLPWRHCPNLYPTPSPPSHGSRSERGKVPSVLVVRNEAGGFCSLIFWRLGVWPVGAPISLRHPWQQQHPVKRT</sequence>
<dbReference type="EnsemblPlants" id="TuG1812G0500000690.01.T01">
    <property type="protein sequence ID" value="TuG1812G0500000690.01.T01"/>
    <property type="gene ID" value="TuG1812G0500000690.01"/>
</dbReference>
<reference evidence="1" key="2">
    <citation type="submission" date="2018-03" db="EMBL/GenBank/DDBJ databases">
        <title>The Triticum urartu genome reveals the dynamic nature of wheat genome evolution.</title>
        <authorList>
            <person name="Ling H."/>
            <person name="Ma B."/>
            <person name="Shi X."/>
            <person name="Liu H."/>
            <person name="Dong L."/>
            <person name="Sun H."/>
            <person name="Cao Y."/>
            <person name="Gao Q."/>
            <person name="Zheng S."/>
            <person name="Li Y."/>
            <person name="Yu Y."/>
            <person name="Du H."/>
            <person name="Qi M."/>
            <person name="Li Y."/>
            <person name="Yu H."/>
            <person name="Cui Y."/>
            <person name="Wang N."/>
            <person name="Chen C."/>
            <person name="Wu H."/>
            <person name="Zhao Y."/>
            <person name="Zhang J."/>
            <person name="Li Y."/>
            <person name="Zhou W."/>
            <person name="Zhang B."/>
            <person name="Hu W."/>
            <person name="Eijk M."/>
            <person name="Tang J."/>
            <person name="Witsenboer H."/>
            <person name="Zhao S."/>
            <person name="Li Z."/>
            <person name="Zhang A."/>
            <person name="Wang D."/>
            <person name="Liang C."/>
        </authorList>
    </citation>
    <scope>NUCLEOTIDE SEQUENCE [LARGE SCALE GENOMIC DNA]</scope>
    <source>
        <strain evidence="1">cv. G1812</strain>
    </source>
</reference>
<keyword evidence="2" id="KW-1185">Reference proteome</keyword>
<name>A0A8R7Q8R6_TRIUA</name>
<reference evidence="2" key="1">
    <citation type="journal article" date="2013" name="Nature">
        <title>Draft genome of the wheat A-genome progenitor Triticum urartu.</title>
        <authorList>
            <person name="Ling H.Q."/>
            <person name="Zhao S."/>
            <person name="Liu D."/>
            <person name="Wang J."/>
            <person name="Sun H."/>
            <person name="Zhang C."/>
            <person name="Fan H."/>
            <person name="Li D."/>
            <person name="Dong L."/>
            <person name="Tao Y."/>
            <person name="Gao C."/>
            <person name="Wu H."/>
            <person name="Li Y."/>
            <person name="Cui Y."/>
            <person name="Guo X."/>
            <person name="Zheng S."/>
            <person name="Wang B."/>
            <person name="Yu K."/>
            <person name="Liang Q."/>
            <person name="Yang W."/>
            <person name="Lou X."/>
            <person name="Chen J."/>
            <person name="Feng M."/>
            <person name="Jian J."/>
            <person name="Zhang X."/>
            <person name="Luo G."/>
            <person name="Jiang Y."/>
            <person name="Liu J."/>
            <person name="Wang Z."/>
            <person name="Sha Y."/>
            <person name="Zhang B."/>
            <person name="Wu H."/>
            <person name="Tang D."/>
            <person name="Shen Q."/>
            <person name="Xue P."/>
            <person name="Zou S."/>
            <person name="Wang X."/>
            <person name="Liu X."/>
            <person name="Wang F."/>
            <person name="Yang Y."/>
            <person name="An X."/>
            <person name="Dong Z."/>
            <person name="Zhang K."/>
            <person name="Zhang X."/>
            <person name="Luo M.C."/>
            <person name="Dvorak J."/>
            <person name="Tong Y."/>
            <person name="Wang J."/>
            <person name="Yang H."/>
            <person name="Li Z."/>
            <person name="Wang D."/>
            <person name="Zhang A."/>
            <person name="Wang J."/>
        </authorList>
    </citation>
    <scope>NUCLEOTIDE SEQUENCE</scope>
    <source>
        <strain evidence="2">cv. G1812</strain>
    </source>
</reference>
<dbReference type="EnsemblPlants" id="TuG1812G0500000690.01.T02">
    <property type="protein sequence ID" value="TuG1812G0500000690.01.T02"/>
    <property type="gene ID" value="TuG1812G0500000690.01"/>
</dbReference>
<dbReference type="Gramene" id="TuG1812G0500000690.01.T02">
    <property type="protein sequence ID" value="TuG1812G0500000690.01.T02"/>
    <property type="gene ID" value="TuG1812G0500000690.01"/>
</dbReference>
<evidence type="ECO:0000313" key="1">
    <source>
        <dbReference type="EnsemblPlants" id="TuG1812G0500000690.01.T02"/>
    </source>
</evidence>
<reference evidence="1" key="3">
    <citation type="submission" date="2022-06" db="UniProtKB">
        <authorList>
            <consortium name="EnsemblPlants"/>
        </authorList>
    </citation>
    <scope>IDENTIFICATION</scope>
</reference>
<dbReference type="Gramene" id="TuG1812G0500000690.01.T01">
    <property type="protein sequence ID" value="TuG1812G0500000690.01.T01"/>
    <property type="gene ID" value="TuG1812G0500000690.01"/>
</dbReference>
<dbReference type="Gramene" id="TuG1812G0500000690.01.T05">
    <property type="protein sequence ID" value="TuG1812G0500000690.01.T05"/>
    <property type="gene ID" value="TuG1812G0500000690.01"/>
</dbReference>
<dbReference type="Gramene" id="TuG1812G0500000690.01.T03">
    <property type="protein sequence ID" value="TuG1812G0500000690.01.T03"/>
    <property type="gene ID" value="TuG1812G0500000690.01"/>
</dbReference>
<accession>A0A8R7Q8R6</accession>
<dbReference type="Gramene" id="TuG1812G0500000690.01.T04">
    <property type="protein sequence ID" value="TuG1812G0500000690.01.T04"/>
    <property type="gene ID" value="TuG1812G0500000690.01"/>
</dbReference>
<proteinExistence type="predicted"/>
<evidence type="ECO:0000313" key="2">
    <source>
        <dbReference type="Proteomes" id="UP000015106"/>
    </source>
</evidence>